<dbReference type="GO" id="GO:0005886">
    <property type="term" value="C:plasma membrane"/>
    <property type="evidence" value="ECO:0007669"/>
    <property type="project" value="UniProtKB-SubCell"/>
</dbReference>
<keyword evidence="2" id="KW-1003">Cell membrane</keyword>
<feature type="domain" description="ABC3 transporter permease C-terminal" evidence="7">
    <location>
        <begin position="721"/>
        <end position="828"/>
    </location>
</feature>
<keyword evidence="5 6" id="KW-0472">Membrane</keyword>
<keyword evidence="9" id="KW-1185">Reference proteome</keyword>
<feature type="transmembrane region" description="Helical" evidence="6">
    <location>
        <begin position="719"/>
        <end position="744"/>
    </location>
</feature>
<feature type="transmembrane region" description="Helical" evidence="6">
    <location>
        <begin position="424"/>
        <end position="450"/>
    </location>
</feature>
<evidence type="ECO:0000256" key="2">
    <source>
        <dbReference type="ARBA" id="ARBA00022475"/>
    </source>
</evidence>
<evidence type="ECO:0000256" key="4">
    <source>
        <dbReference type="ARBA" id="ARBA00022989"/>
    </source>
</evidence>
<gene>
    <name evidence="8" type="ORF">HUK65_13140</name>
</gene>
<evidence type="ECO:0000256" key="5">
    <source>
        <dbReference type="ARBA" id="ARBA00023136"/>
    </source>
</evidence>
<comment type="subcellular location">
    <subcellularLocation>
        <location evidence="1">Cell membrane</location>
        <topology evidence="1">Multi-pass membrane protein</topology>
    </subcellularLocation>
</comment>
<evidence type="ECO:0000313" key="9">
    <source>
        <dbReference type="Proteomes" id="UP000529417"/>
    </source>
</evidence>
<dbReference type="InterPro" id="IPR038766">
    <property type="entry name" value="Membrane_comp_ABC_pdt"/>
</dbReference>
<feature type="transmembrane region" description="Helical" evidence="6">
    <location>
        <begin position="803"/>
        <end position="826"/>
    </location>
</feature>
<dbReference type="InterPro" id="IPR003838">
    <property type="entry name" value="ABC3_permease_C"/>
</dbReference>
<keyword evidence="4 6" id="KW-1133">Transmembrane helix</keyword>
<dbReference type="AlphaFoldDB" id="A0A7Z0I0Z6"/>
<feature type="transmembrane region" description="Helical" evidence="6">
    <location>
        <begin position="304"/>
        <end position="337"/>
    </location>
</feature>
<evidence type="ECO:0000259" key="7">
    <source>
        <dbReference type="Pfam" id="PF02687"/>
    </source>
</evidence>
<evidence type="ECO:0000256" key="3">
    <source>
        <dbReference type="ARBA" id="ARBA00022692"/>
    </source>
</evidence>
<evidence type="ECO:0000256" key="1">
    <source>
        <dbReference type="ARBA" id="ARBA00004651"/>
    </source>
</evidence>
<feature type="transmembrane region" description="Helical" evidence="6">
    <location>
        <begin position="479"/>
        <end position="499"/>
    </location>
</feature>
<proteinExistence type="predicted"/>
<dbReference type="Proteomes" id="UP000529417">
    <property type="component" value="Unassembled WGS sequence"/>
</dbReference>
<evidence type="ECO:0000256" key="6">
    <source>
        <dbReference type="SAM" id="Phobius"/>
    </source>
</evidence>
<dbReference type="PANTHER" id="PTHR30287:SF1">
    <property type="entry name" value="INNER MEMBRANE PROTEIN"/>
    <property type="match status" value="1"/>
</dbReference>
<keyword evidence="3 6" id="KW-0812">Transmembrane</keyword>
<feature type="transmembrane region" description="Helical" evidence="6">
    <location>
        <begin position="357"/>
        <end position="374"/>
    </location>
</feature>
<dbReference type="Pfam" id="PF02687">
    <property type="entry name" value="FtsX"/>
    <property type="match status" value="2"/>
</dbReference>
<organism evidence="8 9">
    <name type="scientific">Rhabdonatronobacter sediminivivens</name>
    <dbReference type="NCBI Taxonomy" id="2743469"/>
    <lineage>
        <taxon>Bacteria</taxon>
        <taxon>Pseudomonadati</taxon>
        <taxon>Pseudomonadota</taxon>
        <taxon>Alphaproteobacteria</taxon>
        <taxon>Rhodobacterales</taxon>
        <taxon>Paracoccaceae</taxon>
        <taxon>Rhabdonatronobacter</taxon>
    </lineage>
</organism>
<sequence>MSLRVAARIARREMRGGLRGFWVFLACLTLGVGAIAAVGSVRAAINAGLAEEGAALLGGDAELRLTYRFAEPQERAFLDDLALEVSEIVDFRSMAVAGEERSVTQVKGVDDAYPLLGEVTLDPPMPLDHVFAGADGRPGGAMDRILADRLGLALGDTFRLGVQEFTLMATVVREPDAVGATFGFGPRTLVATEALANAELLGPGTLYTSQYRMLLPPGLDLDSARATTMQAFEGSGARWRDSRRAAPGVDRFVERIGSFLVLVGLAGLAVGGVGVSAAVRSYLDRKTATIATLKTLGAETRTILAVYFLQIGALTALGIALGMVLGALVPFAVAPLLADQLPVPPQVVFRPAPLLEAALYGALTALVFTLWPLARTENVRAAAIFRGIGSEATVWPRWPYLAAIAAVLALLTAAAAWFAEVPLLAFATLGGIVAALLALVVVALLVQALARRAARARALRGRTALRMALGAIANPREGATAVILSLGLGLTVLAAVGQIDTNLRNAISADLPDRAPSYFFLDIQNDQLAGFSERLNTNPDVSRVDTAPMLRGVITAINDIPAREHPRSDHWVLRGDRGITYAATQDAGVTLTDGTWWEADYIGPPLVSFGASEGAELGLRIGDTVTVNILGRDITAEIANFREVDFSTGGMGFVMTMTPEPMRSAPHTHIATVYAAEGAEGAILRELSNAYPNITAIRVREAADRVSEALGQIATATSYAALATLLTGFVVLIGAAAAGVGARIHEAAILKTLGATRRTILTSFALRAGLMGMAAALVAIGAGAAGAWAIMHFVMNTAYRFEPISATIIILGGVAATLIAGLAFAARPISARPARILRAEG</sequence>
<feature type="transmembrane region" description="Helical" evidence="6">
    <location>
        <begin position="259"/>
        <end position="283"/>
    </location>
</feature>
<dbReference type="RefSeq" id="WP_179906733.1">
    <property type="nucleotide sequence ID" value="NZ_JACBXS010000028.1"/>
</dbReference>
<feature type="transmembrane region" description="Helical" evidence="6">
    <location>
        <begin position="395"/>
        <end position="418"/>
    </location>
</feature>
<dbReference type="EMBL" id="JACBXS010000028">
    <property type="protein sequence ID" value="NYS25935.1"/>
    <property type="molecule type" value="Genomic_DNA"/>
</dbReference>
<comment type="caution">
    <text evidence="8">The sequence shown here is derived from an EMBL/GenBank/DDBJ whole genome shotgun (WGS) entry which is preliminary data.</text>
</comment>
<name>A0A7Z0I0Z6_9RHOB</name>
<feature type="transmembrane region" description="Helical" evidence="6">
    <location>
        <begin position="764"/>
        <end position="791"/>
    </location>
</feature>
<dbReference type="PANTHER" id="PTHR30287">
    <property type="entry name" value="MEMBRANE COMPONENT OF PREDICTED ABC SUPERFAMILY METABOLITE UPTAKE TRANSPORTER"/>
    <property type="match status" value="1"/>
</dbReference>
<protein>
    <submittedName>
        <fullName evidence="8">FtsX-like permease family protein</fullName>
    </submittedName>
</protein>
<reference evidence="8 9" key="1">
    <citation type="journal article" date="2000" name="Arch. Microbiol.">
        <title>Rhodobaca bogoriensis gen. nov. and sp. nov., an alkaliphilic purple nonsulfur bacterium from African Rift Valley soda lakes.</title>
        <authorList>
            <person name="Milford A.D."/>
            <person name="Achenbach L.A."/>
            <person name="Jung D.O."/>
            <person name="Madigan M.T."/>
        </authorList>
    </citation>
    <scope>NUCLEOTIDE SEQUENCE [LARGE SCALE GENOMIC DNA]</scope>
    <source>
        <strain evidence="8 9">2376</strain>
    </source>
</reference>
<feature type="domain" description="ABC3 transporter permease C-terminal" evidence="7">
    <location>
        <begin position="263"/>
        <end position="375"/>
    </location>
</feature>
<accession>A0A7Z0I0Z6</accession>
<evidence type="ECO:0000313" key="8">
    <source>
        <dbReference type="EMBL" id="NYS25935.1"/>
    </source>
</evidence>